<evidence type="ECO:0000313" key="2">
    <source>
        <dbReference type="EMBL" id="MST61905.1"/>
    </source>
</evidence>
<dbReference type="AlphaFoldDB" id="A0A6N7WYF8"/>
<keyword evidence="1" id="KW-0472">Membrane</keyword>
<dbReference type="Proteomes" id="UP000440713">
    <property type="component" value="Unassembled WGS sequence"/>
</dbReference>
<keyword evidence="1" id="KW-1133">Transmembrane helix</keyword>
<feature type="transmembrane region" description="Helical" evidence="1">
    <location>
        <begin position="36"/>
        <end position="52"/>
    </location>
</feature>
<name>A0A6N7WYF8_9FIRM</name>
<feature type="transmembrane region" description="Helical" evidence="1">
    <location>
        <begin position="58"/>
        <end position="75"/>
    </location>
</feature>
<sequence>MGIRDKFAEQYARQKTMSGPEKKANDIIGKLMMKKVAPFFILLIVFLIIGVVVKVPWWGILIADVLVAVAAYFYMKKAGQKYQEFLPYVGNLISVDKKNKDEYVLLIKQGKKPVKLDVKYGGEDFVKVKRNSLVQVSYNPEGKIAILVTKQ</sequence>
<gene>
    <name evidence="2" type="ORF">FYJ71_02815</name>
</gene>
<dbReference type="EMBL" id="VUNE01000001">
    <property type="protein sequence ID" value="MST61905.1"/>
    <property type="molecule type" value="Genomic_DNA"/>
</dbReference>
<keyword evidence="1" id="KW-0812">Transmembrane</keyword>
<protein>
    <submittedName>
        <fullName evidence="2">Uncharacterized protein</fullName>
    </submittedName>
</protein>
<proteinExistence type="predicted"/>
<evidence type="ECO:0000256" key="1">
    <source>
        <dbReference type="SAM" id="Phobius"/>
    </source>
</evidence>
<comment type="caution">
    <text evidence="2">The sequence shown here is derived from an EMBL/GenBank/DDBJ whole genome shotgun (WGS) entry which is preliminary data.</text>
</comment>
<accession>A0A6N7WYF8</accession>
<organism evidence="2 3">
    <name type="scientific">Peptostreptococcus porci</name>
    <dbReference type="NCBI Taxonomy" id="2652282"/>
    <lineage>
        <taxon>Bacteria</taxon>
        <taxon>Bacillati</taxon>
        <taxon>Bacillota</taxon>
        <taxon>Clostridia</taxon>
        <taxon>Peptostreptococcales</taxon>
        <taxon>Peptostreptococcaceae</taxon>
        <taxon>Peptostreptococcus</taxon>
    </lineage>
</organism>
<dbReference type="RefSeq" id="WP_154537279.1">
    <property type="nucleotide sequence ID" value="NZ_JAQYHJ010000057.1"/>
</dbReference>
<reference evidence="2 3" key="1">
    <citation type="submission" date="2019-08" db="EMBL/GenBank/DDBJ databases">
        <title>In-depth cultivation of the pig gut microbiome towards novel bacterial diversity and tailored functional studies.</title>
        <authorList>
            <person name="Wylensek D."/>
            <person name="Hitch T.C.A."/>
            <person name="Clavel T."/>
        </authorList>
    </citation>
    <scope>NUCLEOTIDE SEQUENCE [LARGE SCALE GENOMIC DNA]</scope>
    <source>
        <strain evidence="2 3">WCA-SAB-591-4A-A</strain>
    </source>
</reference>
<evidence type="ECO:0000313" key="3">
    <source>
        <dbReference type="Proteomes" id="UP000440713"/>
    </source>
</evidence>
<keyword evidence="3" id="KW-1185">Reference proteome</keyword>